<evidence type="ECO:0000256" key="8">
    <source>
        <dbReference type="SAM" id="SignalP"/>
    </source>
</evidence>
<keyword evidence="10" id="KW-1185">Reference proteome</keyword>
<evidence type="ECO:0000313" key="9">
    <source>
        <dbReference type="EMBL" id="MCG6504839.1"/>
    </source>
</evidence>
<name>A0ABS9NPW4_9NEIS</name>
<dbReference type="Pfam" id="PF02618">
    <property type="entry name" value="YceG"/>
    <property type="match status" value="1"/>
</dbReference>
<dbReference type="RefSeq" id="WP_238748388.1">
    <property type="nucleotide sequence ID" value="NZ_JAKOOW010000036.1"/>
</dbReference>
<evidence type="ECO:0000256" key="4">
    <source>
        <dbReference type="ARBA" id="ARBA00023136"/>
    </source>
</evidence>
<dbReference type="CDD" id="cd08010">
    <property type="entry name" value="MltG_like"/>
    <property type="match status" value="1"/>
</dbReference>
<feature type="site" description="Important for catalytic activity" evidence="7">
    <location>
        <position position="221"/>
    </location>
</feature>
<keyword evidence="5 7" id="KW-0456">Lyase</keyword>
<evidence type="ECO:0000256" key="3">
    <source>
        <dbReference type="ARBA" id="ARBA00022989"/>
    </source>
</evidence>
<dbReference type="EMBL" id="JAKOOW010000036">
    <property type="protein sequence ID" value="MCG6504839.1"/>
    <property type="molecule type" value="Genomic_DNA"/>
</dbReference>
<dbReference type="PANTHER" id="PTHR30518">
    <property type="entry name" value="ENDOLYTIC MUREIN TRANSGLYCOSYLASE"/>
    <property type="match status" value="1"/>
</dbReference>
<dbReference type="HAMAP" id="MF_02065">
    <property type="entry name" value="MltG"/>
    <property type="match status" value="1"/>
</dbReference>
<keyword evidence="1 7" id="KW-1003">Cell membrane</keyword>
<feature type="signal peptide" evidence="8">
    <location>
        <begin position="1"/>
        <end position="29"/>
    </location>
</feature>
<feature type="chain" id="PRO_5047449861" description="Endolytic murein transglycosylase" evidence="8">
    <location>
        <begin position="30"/>
        <end position="339"/>
    </location>
</feature>
<proteinExistence type="inferred from homology"/>
<evidence type="ECO:0000256" key="1">
    <source>
        <dbReference type="ARBA" id="ARBA00022475"/>
    </source>
</evidence>
<evidence type="ECO:0000256" key="6">
    <source>
        <dbReference type="ARBA" id="ARBA00023316"/>
    </source>
</evidence>
<reference evidence="9 10" key="1">
    <citation type="submission" date="2022-02" db="EMBL/GenBank/DDBJ databases">
        <title>Genome sequence data of Kingella unionensis sp. nov. strain CICC 24913 (CCUG 75125).</title>
        <authorList>
            <person name="Xiao M."/>
        </authorList>
    </citation>
    <scope>NUCLEOTIDE SEQUENCE [LARGE SCALE GENOMIC DNA]</scope>
    <source>
        <strain evidence="9 10">CICC 24913</strain>
    </source>
</reference>
<sequence>MRRTSSRTKTFSPFKWLLLLLLAAAGAYAALLFAPKGTGKPYTLRIAKGQGMAAVSRRLADDGIVYSRWVLLSAAYFDGSHDKLKDGSYRLPARLSAWEVLQRLKSETPDTVRVQIIEGMRFSQMRRLINQNPDIRHDTASWSDEQLLNAVASDIPYHHPEGLFFPDSYEISMNSSDLQIFQAAHKAMNQALDQAWESRSADLPYQDRYQLLIMASLIEKETAHAEDRGNVSSVFRNRLRKNMRLQTDPTVIYGMGDAYQGKIRKADLQRDTPYNTYTRNGLPPTPIALPGRAALEAAAHPADSDYLYFVSRMDGSGKSQFSRTLEEHNAAVRQYILKK</sequence>
<comment type="catalytic activity">
    <reaction evidence="7">
        <text>a peptidoglycan chain = a peptidoglycan chain with N-acetyl-1,6-anhydromuramyl-[peptide] at the reducing end + a peptidoglycan chain with N-acetylglucosamine at the non-reducing end.</text>
        <dbReference type="EC" id="4.2.2.29"/>
    </reaction>
</comment>
<accession>A0ABS9NPW4</accession>
<keyword evidence="7" id="KW-0997">Cell inner membrane</keyword>
<keyword evidence="6 7" id="KW-0961">Cell wall biogenesis/degradation</keyword>
<evidence type="ECO:0000256" key="7">
    <source>
        <dbReference type="HAMAP-Rule" id="MF_02065"/>
    </source>
</evidence>
<protein>
    <recommendedName>
        <fullName evidence="7">Endolytic murein transglycosylase</fullName>
        <ecNumber evidence="7">4.2.2.29</ecNumber>
    </recommendedName>
    <alternativeName>
        <fullName evidence="7">Peptidoglycan lytic transglycosylase</fullName>
    </alternativeName>
    <alternativeName>
        <fullName evidence="7">Peptidoglycan polymerization terminase</fullName>
    </alternativeName>
</protein>
<comment type="caution">
    <text evidence="9">The sequence shown here is derived from an EMBL/GenBank/DDBJ whole genome shotgun (WGS) entry which is preliminary data.</text>
</comment>
<organism evidence="9 10">
    <name type="scientific">Kingella pumchi</name>
    <dbReference type="NCBI Taxonomy" id="2779506"/>
    <lineage>
        <taxon>Bacteria</taxon>
        <taxon>Pseudomonadati</taxon>
        <taxon>Pseudomonadota</taxon>
        <taxon>Betaproteobacteria</taxon>
        <taxon>Neisseriales</taxon>
        <taxon>Neisseriaceae</taxon>
        <taxon>Kingella</taxon>
    </lineage>
</organism>
<comment type="similarity">
    <text evidence="7">Belongs to the transglycosylase MltG family.</text>
</comment>
<evidence type="ECO:0000313" key="10">
    <source>
        <dbReference type="Proteomes" id="UP001298424"/>
    </source>
</evidence>
<dbReference type="Gene3D" id="3.30.1490.480">
    <property type="entry name" value="Endolytic murein transglycosylase"/>
    <property type="match status" value="1"/>
</dbReference>
<comment type="function">
    <text evidence="7">Functions as a peptidoglycan terminase that cleaves nascent peptidoglycan strands endolytically to terminate their elongation.</text>
</comment>
<dbReference type="EC" id="4.2.2.29" evidence="7"/>
<gene>
    <name evidence="7 9" type="primary">mltG</name>
    <name evidence="9" type="ORF">MB824_10065</name>
</gene>
<evidence type="ECO:0000256" key="2">
    <source>
        <dbReference type="ARBA" id="ARBA00022692"/>
    </source>
</evidence>
<keyword evidence="2 7" id="KW-0812">Transmembrane</keyword>
<keyword evidence="3 7" id="KW-1133">Transmembrane helix</keyword>
<keyword evidence="4 7" id="KW-0472">Membrane</keyword>
<dbReference type="Proteomes" id="UP001298424">
    <property type="component" value="Unassembled WGS sequence"/>
</dbReference>
<dbReference type="NCBIfam" id="TIGR00247">
    <property type="entry name" value="endolytic transglycosylase MltG"/>
    <property type="match status" value="1"/>
</dbReference>
<dbReference type="InterPro" id="IPR003770">
    <property type="entry name" value="MLTG-like"/>
</dbReference>
<dbReference type="Gene3D" id="3.30.160.60">
    <property type="entry name" value="Classic Zinc Finger"/>
    <property type="match status" value="1"/>
</dbReference>
<keyword evidence="8" id="KW-0732">Signal</keyword>
<evidence type="ECO:0000256" key="5">
    <source>
        <dbReference type="ARBA" id="ARBA00023239"/>
    </source>
</evidence>
<dbReference type="PANTHER" id="PTHR30518:SF2">
    <property type="entry name" value="ENDOLYTIC MUREIN TRANSGLYCOSYLASE"/>
    <property type="match status" value="1"/>
</dbReference>